<evidence type="ECO:0000256" key="1">
    <source>
        <dbReference type="SAM" id="MobiDB-lite"/>
    </source>
</evidence>
<dbReference type="AlphaFoldDB" id="A0A6J4VC76"/>
<name>A0A6J4VC76_9BACT</name>
<organism evidence="2">
    <name type="scientific">uncultured Thermomicrobiales bacterium</name>
    <dbReference type="NCBI Taxonomy" id="1645740"/>
    <lineage>
        <taxon>Bacteria</taxon>
        <taxon>Pseudomonadati</taxon>
        <taxon>Thermomicrobiota</taxon>
        <taxon>Thermomicrobia</taxon>
        <taxon>Thermomicrobiales</taxon>
        <taxon>environmental samples</taxon>
    </lineage>
</organism>
<reference evidence="2" key="1">
    <citation type="submission" date="2020-02" db="EMBL/GenBank/DDBJ databases">
        <authorList>
            <person name="Meier V. D."/>
        </authorList>
    </citation>
    <scope>NUCLEOTIDE SEQUENCE</scope>
    <source>
        <strain evidence="2">AVDCRST_MAG18</strain>
    </source>
</reference>
<proteinExistence type="predicted"/>
<feature type="compositionally biased region" description="Basic and acidic residues" evidence="1">
    <location>
        <begin position="7"/>
        <end position="16"/>
    </location>
</feature>
<feature type="region of interest" description="Disordered" evidence="1">
    <location>
        <begin position="1"/>
        <end position="38"/>
    </location>
</feature>
<feature type="non-terminal residue" evidence="2">
    <location>
        <position position="1"/>
    </location>
</feature>
<feature type="non-terminal residue" evidence="2">
    <location>
        <position position="38"/>
    </location>
</feature>
<evidence type="ECO:0000313" key="2">
    <source>
        <dbReference type="EMBL" id="CAA9575082.1"/>
    </source>
</evidence>
<protein>
    <submittedName>
        <fullName evidence="2">Uncharacterized protein</fullName>
    </submittedName>
</protein>
<dbReference type="EMBL" id="CADCWN010000187">
    <property type="protein sequence ID" value="CAA9575082.1"/>
    <property type="molecule type" value="Genomic_DNA"/>
</dbReference>
<accession>A0A6J4VC76</accession>
<gene>
    <name evidence="2" type="ORF">AVDCRST_MAG18-2451</name>
</gene>
<sequence length="38" mass="3901">AAWRGDGGADGRECGPHRQRCGPACEAQRAPRGLPGAL</sequence>